<proteinExistence type="predicted"/>
<name>A0ABX0U1W8_9SPHN</name>
<comment type="caution">
    <text evidence="1">The sequence shown here is derived from an EMBL/GenBank/DDBJ whole genome shotgun (WGS) entry which is preliminary data.</text>
</comment>
<dbReference type="EMBL" id="JAASQP010000001">
    <property type="protein sequence ID" value="NIJ23704.1"/>
    <property type="molecule type" value="Genomic_DNA"/>
</dbReference>
<protein>
    <submittedName>
        <fullName evidence="1">Uncharacterized protein</fullName>
    </submittedName>
</protein>
<evidence type="ECO:0000313" key="1">
    <source>
        <dbReference type="EMBL" id="NIJ23704.1"/>
    </source>
</evidence>
<accession>A0ABX0U1W8</accession>
<evidence type="ECO:0000313" key="2">
    <source>
        <dbReference type="Proteomes" id="UP000788153"/>
    </source>
</evidence>
<gene>
    <name evidence="1" type="ORF">FHT01_001246</name>
</gene>
<dbReference type="Proteomes" id="UP000788153">
    <property type="component" value="Unassembled WGS sequence"/>
</dbReference>
<sequence>MAEWLVETGIGEVRAALVEDGTIAQARIELPGLREGTVAEARLTEVVTPGAIGRVTLEGGEVALLQPLPRSLTQGAWVRVRVVREAIAERGAMRPPRVMVSDDAVGDGPDLLARIAATGIPVRTCLAHQPDALEAAGWSEVIEEARTGEIGFGGGALRMSVTPAMTLFDVDGPPPLEPLAVAAAGAVARAIVRLDIGGSIGIDFPTLSGKAARAAVAEAIDAALPLPFERTAMNGFGFMQVIRRRSRASLAELIQGDAVGAAARAALRAIERVSPPYLRPHIVPRAVALRIAARPDWLDELARRMGAVPVIEPEQER</sequence>
<reference evidence="1 2" key="1">
    <citation type="submission" date="2020-03" db="EMBL/GenBank/DDBJ databases">
        <title>Genomic Encyclopedia of Type Strains, Phase IV (KMG-IV): sequencing the most valuable type-strain genomes for metagenomic binning, comparative biology and taxonomic classification.</title>
        <authorList>
            <person name="Goeker M."/>
        </authorList>
    </citation>
    <scope>NUCLEOTIDE SEQUENCE [LARGE SCALE GENOMIC DNA]</scope>
    <source>
        <strain evidence="1 2">DSM 22753</strain>
    </source>
</reference>
<keyword evidence="2" id="KW-1185">Reference proteome</keyword>
<dbReference type="RefSeq" id="WP_140231324.1">
    <property type="nucleotide sequence ID" value="NZ_BAAAEV010000001.1"/>
</dbReference>
<organism evidence="1 2">
    <name type="scientific">Sphingomonas japonica</name>
    <dbReference type="NCBI Taxonomy" id="511662"/>
    <lineage>
        <taxon>Bacteria</taxon>
        <taxon>Pseudomonadati</taxon>
        <taxon>Pseudomonadota</taxon>
        <taxon>Alphaproteobacteria</taxon>
        <taxon>Sphingomonadales</taxon>
        <taxon>Sphingomonadaceae</taxon>
        <taxon>Sphingomonas</taxon>
    </lineage>
</organism>